<dbReference type="RefSeq" id="WP_162346169.1">
    <property type="nucleotide sequence ID" value="NZ_JAAEAA010000010.1"/>
</dbReference>
<dbReference type="Gene3D" id="2.30.180.10">
    <property type="entry name" value="FAS1 domain"/>
    <property type="match status" value="1"/>
</dbReference>
<dbReference type="SUPFAM" id="SSF82153">
    <property type="entry name" value="FAS1 domain"/>
    <property type="match status" value="1"/>
</dbReference>
<reference evidence="4 5" key="1">
    <citation type="submission" date="2020-01" db="EMBL/GenBank/DDBJ databases">
        <authorList>
            <person name="Kim M.K."/>
        </authorList>
    </citation>
    <scope>NUCLEOTIDE SEQUENCE [LARGE SCALE GENOMIC DNA]</scope>
    <source>
        <strain evidence="4 5">BT213</strain>
    </source>
</reference>
<protein>
    <submittedName>
        <fullName evidence="4">Fasciclin domain-containing protein</fullName>
    </submittedName>
</protein>
<evidence type="ECO:0000313" key="5">
    <source>
        <dbReference type="Proteomes" id="UP000478546"/>
    </source>
</evidence>
<dbReference type="InterPro" id="IPR050904">
    <property type="entry name" value="Adhesion/Biosynth-related"/>
</dbReference>
<dbReference type="EMBL" id="JAAEAA010000010">
    <property type="protein sequence ID" value="NDK56106.1"/>
    <property type="molecule type" value="Genomic_DNA"/>
</dbReference>
<organism evidence="4 5">
    <name type="scientific">Pontibacter fetidus</name>
    <dbReference type="NCBI Taxonomy" id="2700082"/>
    <lineage>
        <taxon>Bacteria</taxon>
        <taxon>Pseudomonadati</taxon>
        <taxon>Bacteroidota</taxon>
        <taxon>Cytophagia</taxon>
        <taxon>Cytophagales</taxon>
        <taxon>Hymenobacteraceae</taxon>
        <taxon>Pontibacter</taxon>
    </lineage>
</organism>
<dbReference type="InterPro" id="IPR000782">
    <property type="entry name" value="FAS1_domain"/>
</dbReference>
<name>A0A6B2H5U0_9BACT</name>
<dbReference type="GO" id="GO:0005615">
    <property type="term" value="C:extracellular space"/>
    <property type="evidence" value="ECO:0007669"/>
    <property type="project" value="TreeGrafter"/>
</dbReference>
<evidence type="ECO:0000259" key="3">
    <source>
        <dbReference type="PROSITE" id="PS50213"/>
    </source>
</evidence>
<dbReference type="InterPro" id="IPR036378">
    <property type="entry name" value="FAS1_dom_sf"/>
</dbReference>
<feature type="domain" description="FAS1" evidence="3">
    <location>
        <begin position="54"/>
        <end position="185"/>
    </location>
</feature>
<dbReference type="Pfam" id="PF02469">
    <property type="entry name" value="Fasciclin"/>
    <property type="match status" value="1"/>
</dbReference>
<dbReference type="SMART" id="SM00554">
    <property type="entry name" value="FAS1"/>
    <property type="match status" value="1"/>
</dbReference>
<dbReference type="Proteomes" id="UP000478546">
    <property type="component" value="Unassembled WGS sequence"/>
</dbReference>
<dbReference type="PANTHER" id="PTHR10900:SF77">
    <property type="entry name" value="FI19380P1"/>
    <property type="match status" value="1"/>
</dbReference>
<gene>
    <name evidence="4" type="ORF">GWO68_09265</name>
</gene>
<dbReference type="PANTHER" id="PTHR10900">
    <property type="entry name" value="PERIOSTIN-RELATED"/>
    <property type="match status" value="1"/>
</dbReference>
<feature type="region of interest" description="Disordered" evidence="1">
    <location>
        <begin position="20"/>
        <end position="55"/>
    </location>
</feature>
<feature type="chain" id="PRO_5025482163" evidence="2">
    <location>
        <begin position="24"/>
        <end position="188"/>
    </location>
</feature>
<keyword evidence="5" id="KW-1185">Reference proteome</keyword>
<accession>A0A6B2H5U0</accession>
<sequence length="188" mass="19573">MKKVTLAVVIAMGAMLASCNSSEQQTATTEPQQEATETEAAAGGQSAVQDDESQKNVVQVAASSPDHTTLVTAVKTAELVDVLTNAGPFTVFAPTNAAFEQLPAGTVEGLLKPEKRSDLRNILQYHVYVGILNADSFEDGQSLGQVNGGRVTMGVKDGKVTVNGANIVASIPTSNGVIHVIDKVLLPQ</sequence>
<evidence type="ECO:0000256" key="1">
    <source>
        <dbReference type="SAM" id="MobiDB-lite"/>
    </source>
</evidence>
<dbReference type="PROSITE" id="PS50213">
    <property type="entry name" value="FAS1"/>
    <property type="match status" value="1"/>
</dbReference>
<keyword evidence="2" id="KW-0732">Signal</keyword>
<comment type="caution">
    <text evidence="4">The sequence shown here is derived from an EMBL/GenBank/DDBJ whole genome shotgun (WGS) entry which is preliminary data.</text>
</comment>
<dbReference type="AlphaFoldDB" id="A0A6B2H5U0"/>
<proteinExistence type="predicted"/>
<dbReference type="FunFam" id="2.30.180.10:FF:000032">
    <property type="entry name" value="Fasciclin domain-containing protein, putative"/>
    <property type="match status" value="1"/>
</dbReference>
<feature type="compositionally biased region" description="Low complexity" evidence="1">
    <location>
        <begin position="23"/>
        <end position="45"/>
    </location>
</feature>
<evidence type="ECO:0000313" key="4">
    <source>
        <dbReference type="EMBL" id="NDK56106.1"/>
    </source>
</evidence>
<evidence type="ECO:0000256" key="2">
    <source>
        <dbReference type="SAM" id="SignalP"/>
    </source>
</evidence>
<dbReference type="PROSITE" id="PS51257">
    <property type="entry name" value="PROKAR_LIPOPROTEIN"/>
    <property type="match status" value="1"/>
</dbReference>
<feature type="signal peptide" evidence="2">
    <location>
        <begin position="1"/>
        <end position="23"/>
    </location>
</feature>